<keyword evidence="4" id="KW-1185">Reference proteome</keyword>
<dbReference type="Pfam" id="PF01370">
    <property type="entry name" value="Epimerase"/>
    <property type="match status" value="1"/>
</dbReference>
<organism evidence="3 4">
    <name type="scientific">Lentzea aerocolonigenes</name>
    <name type="common">Lechevalieria aerocolonigenes</name>
    <name type="synonym">Saccharothrix aerocolonigenes</name>
    <dbReference type="NCBI Taxonomy" id="68170"/>
    <lineage>
        <taxon>Bacteria</taxon>
        <taxon>Bacillati</taxon>
        <taxon>Actinomycetota</taxon>
        <taxon>Actinomycetes</taxon>
        <taxon>Pseudonocardiales</taxon>
        <taxon>Pseudonocardiaceae</taxon>
        <taxon>Lentzea</taxon>
    </lineage>
</organism>
<protein>
    <submittedName>
        <fullName evidence="3">GDP-L-fucose synthase 1</fullName>
    </submittedName>
</protein>
<gene>
    <name evidence="3" type="ORF">UK23_45875</name>
</gene>
<sequence>MTQQEFWRGKRVLVTGGCSFIGSHLVEHLVGAGARVRVADDLSSGRLENLSDVPESAWEFVEGDLCDPRLAAEVMRGIDVVFHLAAIHGGRGFIELHQAACSRNFVLDGVVSQAAVDAGVENFVFASSGCVYPVDLQADVNEEVRLSEPQVGPPFHADGIYGWAKLMTEQRLAALHAELGFPSVSCRLFTVYGERCPESHALTAMVGRAFIQQKPFEVWGDGTQIRNWTYVTDIVRGLVLAGERVHDGSAINLGTEEPIQVKEAARMILEFTGQADTEIKPLPDKPTGPYNRVASAAMAFERLGWTPEVPFHTGLKRLTEWYFESRLAERMTTDEFAERLTTR</sequence>
<dbReference type="SUPFAM" id="SSF51735">
    <property type="entry name" value="NAD(P)-binding Rossmann-fold domains"/>
    <property type="match status" value="1"/>
</dbReference>
<dbReference type="InterPro" id="IPR001509">
    <property type="entry name" value="Epimerase_deHydtase"/>
</dbReference>
<evidence type="ECO:0000313" key="3">
    <source>
        <dbReference type="EMBL" id="KJK33476.1"/>
    </source>
</evidence>
<evidence type="ECO:0000259" key="2">
    <source>
        <dbReference type="Pfam" id="PF01370"/>
    </source>
</evidence>
<feature type="domain" description="NAD-dependent epimerase/dehydratase" evidence="2">
    <location>
        <begin position="12"/>
        <end position="254"/>
    </location>
</feature>
<dbReference type="PANTHER" id="PTHR43000">
    <property type="entry name" value="DTDP-D-GLUCOSE 4,6-DEHYDRATASE-RELATED"/>
    <property type="match status" value="1"/>
</dbReference>
<dbReference type="RefSeq" id="WP_045318148.1">
    <property type="nucleotide sequence ID" value="NZ_JYJG01000534.1"/>
</dbReference>
<dbReference type="PATRIC" id="fig|68170.10.peg.2601"/>
<dbReference type="EMBL" id="JYJG01000534">
    <property type="protein sequence ID" value="KJK33476.1"/>
    <property type="molecule type" value="Genomic_DNA"/>
</dbReference>
<evidence type="ECO:0000313" key="4">
    <source>
        <dbReference type="Proteomes" id="UP000033393"/>
    </source>
</evidence>
<dbReference type="InterPro" id="IPR036291">
    <property type="entry name" value="NAD(P)-bd_dom_sf"/>
</dbReference>
<proteinExistence type="inferred from homology"/>
<evidence type="ECO:0000256" key="1">
    <source>
        <dbReference type="ARBA" id="ARBA00007637"/>
    </source>
</evidence>
<comment type="caution">
    <text evidence="3">The sequence shown here is derived from an EMBL/GenBank/DDBJ whole genome shotgun (WGS) entry which is preliminary data.</text>
</comment>
<reference evidence="3 4" key="1">
    <citation type="submission" date="2015-02" db="EMBL/GenBank/DDBJ databases">
        <authorList>
            <person name="Ju K.-S."/>
            <person name="Doroghazi J.R."/>
            <person name="Metcalf W."/>
        </authorList>
    </citation>
    <scope>NUCLEOTIDE SEQUENCE [LARGE SCALE GENOMIC DNA]</scope>
    <source>
        <strain evidence="3 4">NRRL B-16140</strain>
    </source>
</reference>
<dbReference type="Gene3D" id="3.40.50.720">
    <property type="entry name" value="NAD(P)-binding Rossmann-like Domain"/>
    <property type="match status" value="1"/>
</dbReference>
<accession>A0A0F0GDX7</accession>
<dbReference type="Gene3D" id="3.90.25.10">
    <property type="entry name" value="UDP-galactose 4-epimerase, domain 1"/>
    <property type="match status" value="1"/>
</dbReference>
<dbReference type="AlphaFoldDB" id="A0A0F0GDX7"/>
<name>A0A0F0GDX7_LENAE</name>
<dbReference type="OrthoDB" id="9801785at2"/>
<comment type="similarity">
    <text evidence="1">Belongs to the NAD(P)-dependent epimerase/dehydratase family.</text>
</comment>
<dbReference type="Proteomes" id="UP000033393">
    <property type="component" value="Unassembled WGS sequence"/>
</dbReference>